<feature type="non-terminal residue" evidence="2">
    <location>
        <position position="1"/>
    </location>
</feature>
<dbReference type="Proteomes" id="UP000001396">
    <property type="component" value="Unassembled WGS sequence"/>
</dbReference>
<evidence type="ECO:0000256" key="1">
    <source>
        <dbReference type="SAM" id="MobiDB-lite"/>
    </source>
</evidence>
<name>D3BV61_HETP5</name>
<dbReference type="GeneID" id="31366999"/>
<reference evidence="2 3" key="1">
    <citation type="journal article" date="2011" name="Genome Res.">
        <title>Phylogeny-wide analysis of social amoeba genomes highlights ancient origins for complex intercellular communication.</title>
        <authorList>
            <person name="Heidel A.J."/>
            <person name="Lawal H.M."/>
            <person name="Felder M."/>
            <person name="Schilde C."/>
            <person name="Helps N.R."/>
            <person name="Tunggal B."/>
            <person name="Rivero F."/>
            <person name="John U."/>
            <person name="Schleicher M."/>
            <person name="Eichinger L."/>
            <person name="Platzer M."/>
            <person name="Noegel A.A."/>
            <person name="Schaap P."/>
            <person name="Gloeckner G."/>
        </authorList>
    </citation>
    <scope>NUCLEOTIDE SEQUENCE [LARGE SCALE GENOMIC DNA]</scope>
    <source>
        <strain evidence="3">ATCC 26659 / Pp 5 / PN500</strain>
    </source>
</reference>
<evidence type="ECO:0000313" key="3">
    <source>
        <dbReference type="Proteomes" id="UP000001396"/>
    </source>
</evidence>
<comment type="caution">
    <text evidence="2">The sequence shown here is derived from an EMBL/GenBank/DDBJ whole genome shotgun (WGS) entry which is preliminary data.</text>
</comment>
<evidence type="ECO:0000313" key="2">
    <source>
        <dbReference type="EMBL" id="EFA74703.1"/>
    </source>
</evidence>
<gene>
    <name evidence="2" type="ORF">PPL_11531</name>
</gene>
<accession>D3BV61</accession>
<organism evidence="2 3">
    <name type="scientific">Heterostelium pallidum (strain ATCC 26659 / Pp 5 / PN500)</name>
    <name type="common">Cellular slime mold</name>
    <name type="synonym">Polysphondylium pallidum</name>
    <dbReference type="NCBI Taxonomy" id="670386"/>
    <lineage>
        <taxon>Eukaryota</taxon>
        <taxon>Amoebozoa</taxon>
        <taxon>Evosea</taxon>
        <taxon>Eumycetozoa</taxon>
        <taxon>Dictyostelia</taxon>
        <taxon>Acytosteliales</taxon>
        <taxon>Acytosteliaceae</taxon>
        <taxon>Heterostelium</taxon>
    </lineage>
</organism>
<sequence length="95" mass="10466">LFGESRYGDRISFSADIATKPTNTTNATNEPTTTISTSTAATTQITATTTTEQQRSIKFKQGGEKIQKTNETDIVEIDDALTIFCNSRFNYETCL</sequence>
<protein>
    <submittedName>
        <fullName evidence="2">Uncharacterized protein</fullName>
    </submittedName>
</protein>
<keyword evidence="3" id="KW-1185">Reference proteome</keyword>
<dbReference type="EMBL" id="ADBJ01000061">
    <property type="protein sequence ID" value="EFA74703.1"/>
    <property type="molecule type" value="Genomic_DNA"/>
</dbReference>
<proteinExistence type="predicted"/>
<dbReference type="RefSeq" id="XP_020426837.1">
    <property type="nucleotide sequence ID" value="XM_020582282.1"/>
</dbReference>
<dbReference type="AlphaFoldDB" id="D3BV61"/>
<feature type="region of interest" description="Disordered" evidence="1">
    <location>
        <begin position="20"/>
        <end position="49"/>
    </location>
</feature>
<dbReference type="InParanoid" id="D3BV61"/>